<sequence>MKLITYKLTKMKILNIRSFKIDKNLRTVIGIGKFDGFHIGHQKIVKEIINLSHQLNCIPCVFTFRDYPFDTTLSLWDEKLEAFRENGIEICLWADFFEIHKLTPQDFLNMMKERCNMAGIVVGENFRFGFRREGDISYLKSWAVSGCVEVRVVKTVIIDNRVVSSSEIKRLIKNSDFFHASLFLGRWFTIEGSFIKGRGIGKTIGFPTINIDVRNKNSPLQNGVYACTVIYKGELFKAVAFYGSSPTFKSPLSLEIHIIEDKSIVVDEDEIFSIIPVKKIREIKRFSNVEDLANQIRMDVKEAMEILNSFNFDKILSSA</sequence>
<evidence type="ECO:0000256" key="6">
    <source>
        <dbReference type="ARBA" id="ARBA00022695"/>
    </source>
</evidence>
<evidence type="ECO:0000256" key="11">
    <source>
        <dbReference type="ARBA" id="ARBA00023268"/>
    </source>
</evidence>
<evidence type="ECO:0000256" key="7">
    <source>
        <dbReference type="ARBA" id="ARBA00022741"/>
    </source>
</evidence>
<evidence type="ECO:0000256" key="3">
    <source>
        <dbReference type="ARBA" id="ARBA00022630"/>
    </source>
</evidence>
<dbReference type="EC" id="2.7.1.26" evidence="14"/>
<dbReference type="InterPro" id="IPR023468">
    <property type="entry name" value="Riboflavin_kinase"/>
</dbReference>
<dbReference type="UniPathway" id="UPA00277">
    <property type="reaction ID" value="UER00407"/>
</dbReference>
<evidence type="ECO:0000256" key="13">
    <source>
        <dbReference type="ARBA" id="ARBA00049494"/>
    </source>
</evidence>
<evidence type="ECO:0000256" key="1">
    <source>
        <dbReference type="ARBA" id="ARBA00004726"/>
    </source>
</evidence>
<comment type="similarity">
    <text evidence="14">Belongs to the ribF family.</text>
</comment>
<evidence type="ECO:0000259" key="15">
    <source>
        <dbReference type="SMART" id="SM00904"/>
    </source>
</evidence>
<dbReference type="GO" id="GO:0006747">
    <property type="term" value="P:FAD biosynthetic process"/>
    <property type="evidence" value="ECO:0007669"/>
    <property type="project" value="UniProtKB-UniRule"/>
</dbReference>
<evidence type="ECO:0000256" key="2">
    <source>
        <dbReference type="ARBA" id="ARBA00005201"/>
    </source>
</evidence>
<keyword evidence="7 14" id="KW-0547">Nucleotide-binding</keyword>
<dbReference type="GO" id="GO:0009231">
    <property type="term" value="P:riboflavin biosynthetic process"/>
    <property type="evidence" value="ECO:0007669"/>
    <property type="project" value="InterPro"/>
</dbReference>
<dbReference type="PANTHER" id="PTHR22749">
    <property type="entry name" value="RIBOFLAVIN KINASE/FMN ADENYLYLTRANSFERASE"/>
    <property type="match status" value="1"/>
</dbReference>
<name>A0A1V6C448_UNCT6</name>
<comment type="pathway">
    <text evidence="2 14">Cofactor biosynthesis; FMN biosynthesis; FMN from riboflavin (ATP route): step 1/1.</text>
</comment>
<dbReference type="PIRSF" id="PIRSF004491">
    <property type="entry name" value="FAD_Synth"/>
    <property type="match status" value="1"/>
</dbReference>
<protein>
    <recommendedName>
        <fullName evidence="14">Riboflavin biosynthesis protein</fullName>
    </recommendedName>
    <domain>
        <recommendedName>
            <fullName evidence="14">Riboflavin kinase</fullName>
            <ecNumber evidence="14">2.7.1.26</ecNumber>
        </recommendedName>
        <alternativeName>
            <fullName evidence="14">Flavokinase</fullName>
        </alternativeName>
    </domain>
    <domain>
        <recommendedName>
            <fullName evidence="14">FMN adenylyltransferase</fullName>
            <ecNumber evidence="14">2.7.7.2</ecNumber>
        </recommendedName>
        <alternativeName>
            <fullName evidence="14">FAD pyrophosphorylase</fullName>
        </alternativeName>
        <alternativeName>
            <fullName evidence="14">FAD synthase</fullName>
        </alternativeName>
    </domain>
</protein>
<keyword evidence="6 14" id="KW-0548">Nucleotidyltransferase</keyword>
<evidence type="ECO:0000313" key="16">
    <source>
        <dbReference type="EMBL" id="OQB71699.1"/>
    </source>
</evidence>
<dbReference type="GO" id="GO:0008531">
    <property type="term" value="F:riboflavin kinase activity"/>
    <property type="evidence" value="ECO:0007669"/>
    <property type="project" value="UniProtKB-UniRule"/>
</dbReference>
<keyword evidence="10 14" id="KW-0067">ATP-binding</keyword>
<dbReference type="UniPathway" id="UPA00276">
    <property type="reaction ID" value="UER00406"/>
</dbReference>
<organism evidence="16">
    <name type="scientific">candidate division TA06 bacterium ADurb.Bin131</name>
    <dbReference type="NCBI Taxonomy" id="1852827"/>
    <lineage>
        <taxon>Bacteria</taxon>
        <taxon>Bacteria division TA06</taxon>
    </lineage>
</organism>
<dbReference type="SUPFAM" id="SSF52374">
    <property type="entry name" value="Nucleotidylyl transferase"/>
    <property type="match status" value="1"/>
</dbReference>
<dbReference type="SMART" id="SM00904">
    <property type="entry name" value="Flavokinase"/>
    <property type="match status" value="1"/>
</dbReference>
<dbReference type="Proteomes" id="UP000485562">
    <property type="component" value="Unassembled WGS sequence"/>
</dbReference>
<dbReference type="GO" id="GO:0009398">
    <property type="term" value="P:FMN biosynthetic process"/>
    <property type="evidence" value="ECO:0007669"/>
    <property type="project" value="UniProtKB-UniRule"/>
</dbReference>
<dbReference type="SUPFAM" id="SSF82114">
    <property type="entry name" value="Riboflavin kinase-like"/>
    <property type="match status" value="1"/>
</dbReference>
<reference evidence="16" key="1">
    <citation type="submission" date="2017-02" db="EMBL/GenBank/DDBJ databases">
        <title>Delving into the versatile metabolic prowess of the omnipresent phylum Bacteroidetes.</title>
        <authorList>
            <person name="Nobu M.K."/>
            <person name="Mei R."/>
            <person name="Narihiro T."/>
            <person name="Kuroda K."/>
            <person name="Liu W.-T."/>
        </authorList>
    </citation>
    <scope>NUCLEOTIDE SEQUENCE</scope>
    <source>
        <strain evidence="16">ADurb.Bin131</strain>
    </source>
</reference>
<dbReference type="Gene3D" id="2.40.30.30">
    <property type="entry name" value="Riboflavin kinase-like"/>
    <property type="match status" value="1"/>
</dbReference>
<evidence type="ECO:0000256" key="10">
    <source>
        <dbReference type="ARBA" id="ARBA00022840"/>
    </source>
</evidence>
<dbReference type="InterPro" id="IPR015865">
    <property type="entry name" value="Riboflavin_kinase_bac/euk"/>
</dbReference>
<comment type="catalytic activity">
    <reaction evidence="13 14">
        <text>FMN + ATP + H(+) = FAD + diphosphate</text>
        <dbReference type="Rhea" id="RHEA:17237"/>
        <dbReference type="ChEBI" id="CHEBI:15378"/>
        <dbReference type="ChEBI" id="CHEBI:30616"/>
        <dbReference type="ChEBI" id="CHEBI:33019"/>
        <dbReference type="ChEBI" id="CHEBI:57692"/>
        <dbReference type="ChEBI" id="CHEBI:58210"/>
        <dbReference type="EC" id="2.7.7.2"/>
    </reaction>
</comment>
<gene>
    <name evidence="16" type="primary">ribF</name>
    <name evidence="16" type="ORF">BWX89_01620</name>
</gene>
<dbReference type="InterPro" id="IPR002606">
    <property type="entry name" value="Riboflavin_kinase_bac"/>
</dbReference>
<keyword evidence="3 14" id="KW-0285">Flavoprotein</keyword>
<dbReference type="CDD" id="cd02064">
    <property type="entry name" value="FAD_synthetase_N"/>
    <property type="match status" value="1"/>
</dbReference>
<dbReference type="EC" id="2.7.7.2" evidence="14"/>
<dbReference type="GO" id="GO:0003919">
    <property type="term" value="F:FMN adenylyltransferase activity"/>
    <property type="evidence" value="ECO:0007669"/>
    <property type="project" value="UniProtKB-UniRule"/>
</dbReference>
<dbReference type="InterPro" id="IPR015864">
    <property type="entry name" value="FAD_synthase"/>
</dbReference>
<feature type="domain" description="Riboflavin kinase" evidence="15">
    <location>
        <begin position="183"/>
        <end position="308"/>
    </location>
</feature>
<evidence type="ECO:0000256" key="12">
    <source>
        <dbReference type="ARBA" id="ARBA00047880"/>
    </source>
</evidence>
<evidence type="ECO:0000256" key="4">
    <source>
        <dbReference type="ARBA" id="ARBA00022643"/>
    </source>
</evidence>
<keyword evidence="4 14" id="KW-0288">FMN</keyword>
<evidence type="ECO:0000256" key="14">
    <source>
        <dbReference type="PIRNR" id="PIRNR004491"/>
    </source>
</evidence>
<proteinExistence type="inferred from homology"/>
<dbReference type="Gene3D" id="3.40.50.620">
    <property type="entry name" value="HUPs"/>
    <property type="match status" value="1"/>
</dbReference>
<evidence type="ECO:0000256" key="8">
    <source>
        <dbReference type="ARBA" id="ARBA00022777"/>
    </source>
</evidence>
<comment type="caution">
    <text evidence="16">The sequence shown here is derived from an EMBL/GenBank/DDBJ whole genome shotgun (WGS) entry which is preliminary data.</text>
</comment>
<dbReference type="InterPro" id="IPR023465">
    <property type="entry name" value="Riboflavin_kinase_dom_sf"/>
</dbReference>
<keyword evidence="5 14" id="KW-0808">Transferase</keyword>
<dbReference type="AlphaFoldDB" id="A0A1V6C448"/>
<comment type="pathway">
    <text evidence="1 14">Cofactor biosynthesis; FAD biosynthesis; FAD from FMN: step 1/1.</text>
</comment>
<comment type="catalytic activity">
    <reaction evidence="12 14">
        <text>riboflavin + ATP = FMN + ADP + H(+)</text>
        <dbReference type="Rhea" id="RHEA:14357"/>
        <dbReference type="ChEBI" id="CHEBI:15378"/>
        <dbReference type="ChEBI" id="CHEBI:30616"/>
        <dbReference type="ChEBI" id="CHEBI:57986"/>
        <dbReference type="ChEBI" id="CHEBI:58210"/>
        <dbReference type="ChEBI" id="CHEBI:456216"/>
        <dbReference type="EC" id="2.7.1.26"/>
    </reaction>
</comment>
<keyword evidence="11" id="KW-0511">Multifunctional enzyme</keyword>
<evidence type="ECO:0000256" key="5">
    <source>
        <dbReference type="ARBA" id="ARBA00022679"/>
    </source>
</evidence>
<evidence type="ECO:0000256" key="9">
    <source>
        <dbReference type="ARBA" id="ARBA00022827"/>
    </source>
</evidence>
<dbReference type="PANTHER" id="PTHR22749:SF6">
    <property type="entry name" value="RIBOFLAVIN KINASE"/>
    <property type="match status" value="1"/>
</dbReference>
<dbReference type="Pfam" id="PF06574">
    <property type="entry name" value="FAD_syn"/>
    <property type="match status" value="1"/>
</dbReference>
<dbReference type="InterPro" id="IPR014729">
    <property type="entry name" value="Rossmann-like_a/b/a_fold"/>
</dbReference>
<keyword evidence="8 14" id="KW-0418">Kinase</keyword>
<accession>A0A1V6C448</accession>
<dbReference type="Pfam" id="PF01687">
    <property type="entry name" value="Flavokinase"/>
    <property type="match status" value="1"/>
</dbReference>
<keyword evidence="9 14" id="KW-0274">FAD</keyword>
<dbReference type="GO" id="GO:0005524">
    <property type="term" value="F:ATP binding"/>
    <property type="evidence" value="ECO:0007669"/>
    <property type="project" value="UniProtKB-UniRule"/>
</dbReference>
<dbReference type="EMBL" id="MWDQ01000150">
    <property type="protein sequence ID" value="OQB71699.1"/>
    <property type="molecule type" value="Genomic_DNA"/>
</dbReference>